<feature type="transmembrane region" description="Helical" evidence="6">
    <location>
        <begin position="252"/>
        <end position="272"/>
    </location>
</feature>
<sequence>MTETSQVAGSKGPAAPSLEGRNPGGYAWYTVAVLTVCYTLSFIDRQILSLLVGPIKAEFAVSDTQVGLLGGLAFSLFYTLVSLPAGRLVDRFNRRNIIAAGVFFWSLMTAACAVATGYPGLFLARMGVGVGEATLAPAAVSMISDSFPNEKLGAAMSLYGVGIYLGSGLALLVGGLVVQLVTQTATLTLPVFGEIASWRATFLVTGIPGLLVALWVLTLREPRRRKALVAQDGAVARLSIAETVAEIAKRRVAVAAIALGLMFQAVALYAFMLWSPGVLQRSFDWTPQQTGLVMGLVVLIGGSFGMLMGGRLSDRGLVAGRRDAALRIAMVSSIFGTAAFVALLWAQGSSEMATVAVFAVGVVLLAMPAGSCYAASQMVLPNQVRGQALALILFIANLGGLTMGPLLPGLLNDFVFRSEAALGMSLGLTLSVSTALAALAFGWGRSEYRRHHELLNP</sequence>
<dbReference type="PROSITE" id="PS50850">
    <property type="entry name" value="MFS"/>
    <property type="match status" value="1"/>
</dbReference>
<feature type="transmembrane region" description="Helical" evidence="6">
    <location>
        <begin position="26"/>
        <end position="43"/>
    </location>
</feature>
<keyword evidence="4 6" id="KW-1133">Transmembrane helix</keyword>
<keyword evidence="3 6" id="KW-0812">Transmembrane</keyword>
<dbReference type="Proteomes" id="UP001596152">
    <property type="component" value="Unassembled WGS sequence"/>
</dbReference>
<feature type="transmembrane region" description="Helical" evidence="6">
    <location>
        <begin position="352"/>
        <end position="376"/>
    </location>
</feature>
<evidence type="ECO:0000256" key="5">
    <source>
        <dbReference type="ARBA" id="ARBA00023136"/>
    </source>
</evidence>
<dbReference type="EMBL" id="JBHSLF010000045">
    <property type="protein sequence ID" value="MFC5345298.1"/>
    <property type="molecule type" value="Genomic_DNA"/>
</dbReference>
<comment type="subcellular location">
    <subcellularLocation>
        <location evidence="1">Membrane</location>
        <topology evidence="1">Multi-pass membrane protein</topology>
    </subcellularLocation>
</comment>
<evidence type="ECO:0000256" key="2">
    <source>
        <dbReference type="ARBA" id="ARBA00022448"/>
    </source>
</evidence>
<feature type="transmembrane region" description="Helical" evidence="6">
    <location>
        <begin position="420"/>
        <end position="443"/>
    </location>
</feature>
<name>A0ABW0FWL8_9CAUL</name>
<evidence type="ECO:0000313" key="8">
    <source>
        <dbReference type="EMBL" id="MFC5345298.1"/>
    </source>
</evidence>
<dbReference type="SUPFAM" id="SSF103473">
    <property type="entry name" value="MFS general substrate transporter"/>
    <property type="match status" value="1"/>
</dbReference>
<reference evidence="9" key="1">
    <citation type="journal article" date="2019" name="Int. J. Syst. Evol. Microbiol.">
        <title>The Global Catalogue of Microorganisms (GCM) 10K type strain sequencing project: providing services to taxonomists for standard genome sequencing and annotation.</title>
        <authorList>
            <consortium name="The Broad Institute Genomics Platform"/>
            <consortium name="The Broad Institute Genome Sequencing Center for Infectious Disease"/>
            <person name="Wu L."/>
            <person name="Ma J."/>
        </authorList>
    </citation>
    <scope>NUCLEOTIDE SEQUENCE [LARGE SCALE GENOMIC DNA]</scope>
    <source>
        <strain evidence="9">JCM 12125</strain>
    </source>
</reference>
<evidence type="ECO:0000256" key="6">
    <source>
        <dbReference type="SAM" id="Phobius"/>
    </source>
</evidence>
<dbReference type="InterPro" id="IPR036259">
    <property type="entry name" value="MFS_trans_sf"/>
</dbReference>
<keyword evidence="5 6" id="KW-0472">Membrane</keyword>
<evidence type="ECO:0000256" key="3">
    <source>
        <dbReference type="ARBA" id="ARBA00022692"/>
    </source>
</evidence>
<feature type="transmembrane region" description="Helical" evidence="6">
    <location>
        <begin position="388"/>
        <end position="408"/>
    </location>
</feature>
<evidence type="ECO:0000256" key="1">
    <source>
        <dbReference type="ARBA" id="ARBA00004141"/>
    </source>
</evidence>
<feature type="transmembrane region" description="Helical" evidence="6">
    <location>
        <begin position="97"/>
        <end position="116"/>
    </location>
</feature>
<dbReference type="InterPro" id="IPR044770">
    <property type="entry name" value="MFS_spinster-like"/>
</dbReference>
<comment type="caution">
    <text evidence="8">The sequence shown here is derived from an EMBL/GenBank/DDBJ whole genome shotgun (WGS) entry which is preliminary data.</text>
</comment>
<keyword evidence="9" id="KW-1185">Reference proteome</keyword>
<feature type="transmembrane region" description="Helical" evidence="6">
    <location>
        <begin position="324"/>
        <end position="346"/>
    </location>
</feature>
<dbReference type="PANTHER" id="PTHR23505:SF79">
    <property type="entry name" value="PROTEIN SPINSTER"/>
    <property type="match status" value="1"/>
</dbReference>
<dbReference type="CDD" id="cd17328">
    <property type="entry name" value="MFS_spinster_like"/>
    <property type="match status" value="1"/>
</dbReference>
<evidence type="ECO:0000256" key="4">
    <source>
        <dbReference type="ARBA" id="ARBA00022989"/>
    </source>
</evidence>
<accession>A0ABW0FWL8</accession>
<evidence type="ECO:0000313" key="9">
    <source>
        <dbReference type="Proteomes" id="UP001596152"/>
    </source>
</evidence>
<gene>
    <name evidence="8" type="ORF">ACFPIE_15375</name>
</gene>
<proteinExistence type="predicted"/>
<dbReference type="Pfam" id="PF07690">
    <property type="entry name" value="MFS_1"/>
    <property type="match status" value="1"/>
</dbReference>
<dbReference type="Gene3D" id="1.20.1250.20">
    <property type="entry name" value="MFS general substrate transporter like domains"/>
    <property type="match status" value="2"/>
</dbReference>
<evidence type="ECO:0000259" key="7">
    <source>
        <dbReference type="PROSITE" id="PS50850"/>
    </source>
</evidence>
<dbReference type="InterPro" id="IPR011701">
    <property type="entry name" value="MFS"/>
</dbReference>
<keyword evidence="2" id="KW-0813">Transport</keyword>
<dbReference type="InterPro" id="IPR020846">
    <property type="entry name" value="MFS_dom"/>
</dbReference>
<feature type="transmembrane region" description="Helical" evidence="6">
    <location>
        <begin position="156"/>
        <end position="178"/>
    </location>
</feature>
<feature type="transmembrane region" description="Helical" evidence="6">
    <location>
        <begin position="292"/>
        <end position="312"/>
    </location>
</feature>
<feature type="transmembrane region" description="Helical" evidence="6">
    <location>
        <begin position="122"/>
        <end position="144"/>
    </location>
</feature>
<feature type="transmembrane region" description="Helical" evidence="6">
    <location>
        <begin position="66"/>
        <end position="85"/>
    </location>
</feature>
<dbReference type="RefSeq" id="WP_374036585.1">
    <property type="nucleotide sequence ID" value="NZ_CP169082.1"/>
</dbReference>
<protein>
    <submittedName>
        <fullName evidence="8">Spinster family MFS transporter</fullName>
    </submittedName>
</protein>
<dbReference type="PANTHER" id="PTHR23505">
    <property type="entry name" value="SPINSTER"/>
    <property type="match status" value="1"/>
</dbReference>
<organism evidence="8 9">
    <name type="scientific">Brevundimonas staleyi</name>
    <dbReference type="NCBI Taxonomy" id="74326"/>
    <lineage>
        <taxon>Bacteria</taxon>
        <taxon>Pseudomonadati</taxon>
        <taxon>Pseudomonadota</taxon>
        <taxon>Alphaproteobacteria</taxon>
        <taxon>Caulobacterales</taxon>
        <taxon>Caulobacteraceae</taxon>
        <taxon>Brevundimonas</taxon>
    </lineage>
</organism>
<feature type="domain" description="Major facilitator superfamily (MFS) profile" evidence="7">
    <location>
        <begin position="30"/>
        <end position="449"/>
    </location>
</feature>
<feature type="transmembrane region" description="Helical" evidence="6">
    <location>
        <begin position="198"/>
        <end position="217"/>
    </location>
</feature>